<gene>
    <name evidence="1" type="ORF">PGTUg99_030664</name>
</gene>
<dbReference type="AlphaFoldDB" id="A0A5B0PRQ1"/>
<protein>
    <submittedName>
        <fullName evidence="1">Uncharacterized protein</fullName>
    </submittedName>
</protein>
<evidence type="ECO:0000313" key="1">
    <source>
        <dbReference type="EMBL" id="KAA1102679.1"/>
    </source>
</evidence>
<accession>A0A5B0PRQ1</accession>
<dbReference type="EMBL" id="VDEP01000337">
    <property type="protein sequence ID" value="KAA1102679.1"/>
    <property type="molecule type" value="Genomic_DNA"/>
</dbReference>
<sequence length="61" mass="6665">MSAGGFAAARPGHIWKIPSVLIRMPTGPRPVRATMYQLLAKIFAERNLRDCLILCQVSGSP</sequence>
<reference evidence="1 2" key="1">
    <citation type="submission" date="2019-05" db="EMBL/GenBank/DDBJ databases">
        <title>Emergence of the Ug99 lineage of the wheat stem rust pathogen through somatic hybridization.</title>
        <authorList>
            <person name="Li F."/>
            <person name="Upadhyaya N.M."/>
            <person name="Sperschneider J."/>
            <person name="Matny O."/>
            <person name="Nguyen-Phuc H."/>
            <person name="Mago R."/>
            <person name="Raley C."/>
            <person name="Miller M.E."/>
            <person name="Silverstein K.A.T."/>
            <person name="Henningsen E."/>
            <person name="Hirsch C.D."/>
            <person name="Visser B."/>
            <person name="Pretorius Z.A."/>
            <person name="Steffenson B.J."/>
            <person name="Schwessinger B."/>
            <person name="Dodds P.N."/>
            <person name="Figueroa M."/>
        </authorList>
    </citation>
    <scope>NUCLEOTIDE SEQUENCE [LARGE SCALE GENOMIC DNA]</scope>
    <source>
        <strain evidence="1 2">Ug99</strain>
    </source>
</reference>
<name>A0A5B0PRQ1_PUCGR</name>
<comment type="caution">
    <text evidence="1">The sequence shown here is derived from an EMBL/GenBank/DDBJ whole genome shotgun (WGS) entry which is preliminary data.</text>
</comment>
<evidence type="ECO:0000313" key="2">
    <source>
        <dbReference type="Proteomes" id="UP000325313"/>
    </source>
</evidence>
<organism evidence="1 2">
    <name type="scientific">Puccinia graminis f. sp. tritici</name>
    <dbReference type="NCBI Taxonomy" id="56615"/>
    <lineage>
        <taxon>Eukaryota</taxon>
        <taxon>Fungi</taxon>
        <taxon>Dikarya</taxon>
        <taxon>Basidiomycota</taxon>
        <taxon>Pucciniomycotina</taxon>
        <taxon>Pucciniomycetes</taxon>
        <taxon>Pucciniales</taxon>
        <taxon>Pucciniaceae</taxon>
        <taxon>Puccinia</taxon>
    </lineage>
</organism>
<proteinExistence type="predicted"/>
<dbReference type="Proteomes" id="UP000325313">
    <property type="component" value="Unassembled WGS sequence"/>
</dbReference>